<keyword evidence="2 4" id="KW-0694">RNA-binding</keyword>
<feature type="compositionally biased region" description="Gly residues" evidence="6">
    <location>
        <begin position="440"/>
        <end position="451"/>
    </location>
</feature>
<dbReference type="InterPro" id="IPR036986">
    <property type="entry name" value="S4_RNA-bd_sf"/>
</dbReference>
<keyword evidence="3 5" id="KW-0413">Isomerase</keyword>
<feature type="region of interest" description="Disordered" evidence="6">
    <location>
        <begin position="1"/>
        <end position="131"/>
    </location>
</feature>
<dbReference type="GO" id="GO:0120159">
    <property type="term" value="F:rRNA pseudouridine synthase activity"/>
    <property type="evidence" value="ECO:0007669"/>
    <property type="project" value="UniProtKB-ARBA"/>
</dbReference>
<sequence>MSSTDSPDSPELNPAPEAVADTPPARKTRAAPRRTPRKTAAASTEEGAAPESGEAVAPSTVEAVAASPAEPEAQSAESADAGAAEAAEASPQTEPLQSLEPKRAARPPRSPKNPRHQTEPHAPQPGATAPAAAVAAPLVGVQIQDVISGTYDQAAETAEIVRRVLAPAEDAPKLHKVLAQSGVGSRREMEDLILAGRVSVNGEPAHLGQRILPTDQIRVNGKIIKRRLRPAQARVLAYHKPTGEVVSFKDPEGRPTVFQHLPKLQGAKWTAVGRLDINTEGLLLFTTSGDLANRLMHPSYGAEREYAVRVLGELDAAARDELLEGVQLGDGPARFLSLEEAGGEGANRWWRVVISEGRNREVRRMFEAVGLTVSRLIRVRYASVVLPAGLRRGDFVELDKSLVQALQGRSGEAPSGAGDRPARRPNGQNQGGRRNDSRGSGRGGRGKGQGGDQQQPGPDSYARTTVEALFGKSPVVRSGGGSWGGAGNFSTGNKPGGQSRRKSGSKQGSSQPDPMKTSFGYIHKDAGPHRAGGGGGPSGGRRRSGGGGSGGGGNRGGNRGGR</sequence>
<protein>
    <recommendedName>
        <fullName evidence="5">Pseudouridine synthase</fullName>
        <ecNumber evidence="5">5.4.99.-</ecNumber>
    </recommendedName>
</protein>
<reference evidence="8" key="1">
    <citation type="submission" date="2010-04" db="EMBL/GenBank/DDBJ databases">
        <title>Complete sequence of Thiomonas intermedia K12.</title>
        <authorList>
            <consortium name="US DOE Joint Genome Institute"/>
            <person name="Lucas S."/>
            <person name="Copeland A."/>
            <person name="Lapidus A."/>
            <person name="Cheng J.-F."/>
            <person name="Bruce D."/>
            <person name="Goodwin L."/>
            <person name="Pitluck S."/>
            <person name="Davenport K."/>
            <person name="Detter J.C."/>
            <person name="Han C."/>
            <person name="Tapia R."/>
            <person name="Land M."/>
            <person name="Hauser L."/>
            <person name="Kyrpides N."/>
            <person name="Ovchinnikova G."/>
            <person name="Kerfeld C.A."/>
            <person name="Cannon G.C."/>
            <person name="Heinhorst S."/>
            <person name="Woyke T."/>
        </authorList>
    </citation>
    <scope>NUCLEOTIDE SEQUENCE [LARGE SCALE GENOMIC DNA]</scope>
    <source>
        <strain evidence="8">K12</strain>
    </source>
</reference>
<dbReference type="GO" id="GO:0005829">
    <property type="term" value="C:cytosol"/>
    <property type="evidence" value="ECO:0007669"/>
    <property type="project" value="UniProtKB-ARBA"/>
</dbReference>
<feature type="compositionally biased region" description="Low complexity" evidence="6">
    <location>
        <begin position="54"/>
        <end position="90"/>
    </location>
</feature>
<dbReference type="AlphaFoldDB" id="D5X203"/>
<dbReference type="InterPro" id="IPR002942">
    <property type="entry name" value="S4_RNA-bd"/>
</dbReference>
<dbReference type="SUPFAM" id="SSF55174">
    <property type="entry name" value="Alpha-L RNA-binding motif"/>
    <property type="match status" value="1"/>
</dbReference>
<evidence type="ECO:0000256" key="6">
    <source>
        <dbReference type="SAM" id="MobiDB-lite"/>
    </source>
</evidence>
<comment type="similarity">
    <text evidence="1 5">Belongs to the pseudouridine synthase RsuA family.</text>
</comment>
<dbReference type="FunFam" id="3.30.70.1560:FF:000001">
    <property type="entry name" value="Pseudouridine synthase"/>
    <property type="match status" value="1"/>
</dbReference>
<evidence type="ECO:0000256" key="1">
    <source>
        <dbReference type="ARBA" id="ARBA00008348"/>
    </source>
</evidence>
<evidence type="ECO:0000313" key="8">
    <source>
        <dbReference type="EMBL" id="ADG31149.1"/>
    </source>
</evidence>
<dbReference type="KEGG" id="tin:Tint_1779"/>
<dbReference type="NCBIfam" id="TIGR00093">
    <property type="entry name" value="pseudouridine synthase"/>
    <property type="match status" value="1"/>
</dbReference>
<feature type="compositionally biased region" description="Gly residues" evidence="6">
    <location>
        <begin position="478"/>
        <end position="487"/>
    </location>
</feature>
<feature type="domain" description="RNA-binding S4" evidence="7">
    <location>
        <begin position="172"/>
        <end position="233"/>
    </location>
</feature>
<feature type="region of interest" description="Disordered" evidence="6">
    <location>
        <begin position="407"/>
        <end position="460"/>
    </location>
</feature>
<accession>D5X203</accession>
<feature type="compositionally biased region" description="Low complexity" evidence="6">
    <location>
        <begin position="120"/>
        <end position="131"/>
    </location>
</feature>
<dbReference type="PANTHER" id="PTHR47683">
    <property type="entry name" value="PSEUDOURIDINE SYNTHASE FAMILY PROTEIN-RELATED"/>
    <property type="match status" value="1"/>
</dbReference>
<dbReference type="InterPro" id="IPR000748">
    <property type="entry name" value="PsdUridine_synth_RsuA/RluB/E/F"/>
</dbReference>
<evidence type="ECO:0000256" key="3">
    <source>
        <dbReference type="ARBA" id="ARBA00023235"/>
    </source>
</evidence>
<dbReference type="PROSITE" id="PS50889">
    <property type="entry name" value="S4"/>
    <property type="match status" value="1"/>
</dbReference>
<dbReference type="EMBL" id="CP002021">
    <property type="protein sequence ID" value="ADG31149.1"/>
    <property type="molecule type" value="Genomic_DNA"/>
</dbReference>
<feature type="compositionally biased region" description="Basic residues" evidence="6">
    <location>
        <begin position="26"/>
        <end position="37"/>
    </location>
</feature>
<dbReference type="InterPro" id="IPR042092">
    <property type="entry name" value="PsdUridine_s_RsuA/RluB/E/F_cat"/>
</dbReference>
<dbReference type="InterPro" id="IPR050343">
    <property type="entry name" value="RsuA_PseudoU_synthase"/>
</dbReference>
<evidence type="ECO:0000259" key="7">
    <source>
        <dbReference type="SMART" id="SM00363"/>
    </source>
</evidence>
<dbReference type="PROSITE" id="PS01149">
    <property type="entry name" value="PSI_RSU"/>
    <property type="match status" value="1"/>
</dbReference>
<dbReference type="FunFam" id="3.10.290.10:FF:000003">
    <property type="entry name" value="Pseudouridine synthase"/>
    <property type="match status" value="1"/>
</dbReference>
<feature type="compositionally biased region" description="Gly residues" evidence="6">
    <location>
        <begin position="530"/>
        <end position="562"/>
    </location>
</feature>
<evidence type="ECO:0000256" key="2">
    <source>
        <dbReference type="ARBA" id="ARBA00022884"/>
    </source>
</evidence>
<dbReference type="InterPro" id="IPR020094">
    <property type="entry name" value="TruA/RsuA/RluB/E/F_N"/>
</dbReference>
<dbReference type="HOGENOM" id="CLU_024979_11_0_4"/>
<dbReference type="Gene3D" id="3.10.290.10">
    <property type="entry name" value="RNA-binding S4 domain"/>
    <property type="match status" value="1"/>
</dbReference>
<feature type="region of interest" description="Disordered" evidence="6">
    <location>
        <begin position="473"/>
        <end position="562"/>
    </location>
</feature>
<dbReference type="InterPro" id="IPR020103">
    <property type="entry name" value="PsdUridine_synth_cat_dom_sf"/>
</dbReference>
<dbReference type="PANTHER" id="PTHR47683:SF3">
    <property type="entry name" value="RIBOSOMAL LARGE SUBUNIT PSEUDOURIDINE SYNTHASE B"/>
    <property type="match status" value="1"/>
</dbReference>
<dbReference type="GO" id="GO:0000455">
    <property type="term" value="P:enzyme-directed rRNA pseudouridine synthesis"/>
    <property type="evidence" value="ECO:0007669"/>
    <property type="project" value="UniProtKB-ARBA"/>
</dbReference>
<gene>
    <name evidence="8" type="ordered locus">Tint_1779</name>
</gene>
<name>D5X203_THIK1</name>
<dbReference type="SUPFAM" id="SSF55120">
    <property type="entry name" value="Pseudouridine synthase"/>
    <property type="match status" value="1"/>
</dbReference>
<dbReference type="SMART" id="SM00363">
    <property type="entry name" value="S4"/>
    <property type="match status" value="1"/>
</dbReference>
<dbReference type="InterPro" id="IPR006145">
    <property type="entry name" value="PsdUridine_synth_RsuA/RluA"/>
</dbReference>
<dbReference type="InterPro" id="IPR018496">
    <property type="entry name" value="PsdUridine_synth_RsuA/RluB_CS"/>
</dbReference>
<dbReference type="BioCyc" id="TINT75379:TINT_RS08920-MONOMER"/>
<dbReference type="NCBIfam" id="NF007976">
    <property type="entry name" value="PRK10700.1"/>
    <property type="match status" value="1"/>
</dbReference>
<feature type="compositionally biased region" description="Low complexity" evidence="6">
    <location>
        <begin position="488"/>
        <end position="498"/>
    </location>
</feature>
<evidence type="ECO:0000256" key="5">
    <source>
        <dbReference type="RuleBase" id="RU003887"/>
    </source>
</evidence>
<dbReference type="Gene3D" id="3.30.70.580">
    <property type="entry name" value="Pseudouridine synthase I, catalytic domain, N-terminal subdomain"/>
    <property type="match status" value="1"/>
</dbReference>
<dbReference type="CDD" id="cd00165">
    <property type="entry name" value="S4"/>
    <property type="match status" value="1"/>
</dbReference>
<evidence type="ECO:0000256" key="4">
    <source>
        <dbReference type="PROSITE-ProRule" id="PRU00182"/>
    </source>
</evidence>
<proteinExistence type="inferred from homology"/>
<dbReference type="Pfam" id="PF01479">
    <property type="entry name" value="S4"/>
    <property type="match status" value="1"/>
</dbReference>
<dbReference type="Pfam" id="PF00849">
    <property type="entry name" value="PseudoU_synth_2"/>
    <property type="match status" value="1"/>
</dbReference>
<dbReference type="CDD" id="cd02556">
    <property type="entry name" value="PseudoU_synth_RluB"/>
    <property type="match status" value="1"/>
</dbReference>
<dbReference type="GO" id="GO:0003723">
    <property type="term" value="F:RNA binding"/>
    <property type="evidence" value="ECO:0007669"/>
    <property type="project" value="UniProtKB-KW"/>
</dbReference>
<dbReference type="EC" id="5.4.99.-" evidence="5"/>
<organism evidence="8">
    <name type="scientific">Thiomonas intermedia (strain K12)</name>
    <name type="common">Thiobacillus intermedius</name>
    <dbReference type="NCBI Taxonomy" id="75379"/>
    <lineage>
        <taxon>Bacteria</taxon>
        <taxon>Pseudomonadati</taxon>
        <taxon>Pseudomonadota</taxon>
        <taxon>Betaproteobacteria</taxon>
        <taxon>Burkholderiales</taxon>
        <taxon>Thiomonas</taxon>
    </lineage>
</organism>
<dbReference type="eggNOG" id="COG1187">
    <property type="taxonomic scope" value="Bacteria"/>
</dbReference>
<dbReference type="STRING" id="75379.Tint_1779"/>
<dbReference type="Gene3D" id="3.30.70.1560">
    <property type="entry name" value="Alpha-L RNA-binding motif"/>
    <property type="match status" value="1"/>
</dbReference>